<evidence type="ECO:0000313" key="2">
    <source>
        <dbReference type="Proteomes" id="UP001066276"/>
    </source>
</evidence>
<dbReference type="EMBL" id="JANPWB010000002">
    <property type="protein sequence ID" value="KAJ1204891.1"/>
    <property type="molecule type" value="Genomic_DNA"/>
</dbReference>
<name>A0AAV7VVT0_PLEWA</name>
<reference evidence="1" key="1">
    <citation type="journal article" date="2022" name="bioRxiv">
        <title>Sequencing and chromosome-scale assembly of the giantPleurodeles waltlgenome.</title>
        <authorList>
            <person name="Brown T."/>
            <person name="Elewa A."/>
            <person name="Iarovenko S."/>
            <person name="Subramanian E."/>
            <person name="Araus A.J."/>
            <person name="Petzold A."/>
            <person name="Susuki M."/>
            <person name="Suzuki K.-i.T."/>
            <person name="Hayashi T."/>
            <person name="Toyoda A."/>
            <person name="Oliveira C."/>
            <person name="Osipova E."/>
            <person name="Leigh N.D."/>
            <person name="Simon A."/>
            <person name="Yun M.H."/>
        </authorList>
    </citation>
    <scope>NUCLEOTIDE SEQUENCE</scope>
    <source>
        <strain evidence="1">20211129_DDA</strain>
        <tissue evidence="1">Liver</tissue>
    </source>
</reference>
<keyword evidence="2" id="KW-1185">Reference proteome</keyword>
<organism evidence="1 2">
    <name type="scientific">Pleurodeles waltl</name>
    <name type="common">Iberian ribbed newt</name>
    <dbReference type="NCBI Taxonomy" id="8319"/>
    <lineage>
        <taxon>Eukaryota</taxon>
        <taxon>Metazoa</taxon>
        <taxon>Chordata</taxon>
        <taxon>Craniata</taxon>
        <taxon>Vertebrata</taxon>
        <taxon>Euteleostomi</taxon>
        <taxon>Amphibia</taxon>
        <taxon>Batrachia</taxon>
        <taxon>Caudata</taxon>
        <taxon>Salamandroidea</taxon>
        <taxon>Salamandridae</taxon>
        <taxon>Pleurodelinae</taxon>
        <taxon>Pleurodeles</taxon>
    </lineage>
</organism>
<comment type="caution">
    <text evidence="1">The sequence shown here is derived from an EMBL/GenBank/DDBJ whole genome shotgun (WGS) entry which is preliminary data.</text>
</comment>
<dbReference type="Proteomes" id="UP001066276">
    <property type="component" value="Chromosome 1_2"/>
</dbReference>
<protein>
    <submittedName>
        <fullName evidence="1">Uncharacterized protein</fullName>
    </submittedName>
</protein>
<dbReference type="AlphaFoldDB" id="A0AAV7VVT0"/>
<sequence length="220" mass="22937">MQPPQIVPLQLGASNGCIVVPNATSAHAAHSATPIGSARAAVSAKRAGTGSEPKLSEWQHSIQGGTVTDPAVGHAHAHPLTREPVLGAQGLQRASCRYNRASLTTTARSQVPHRLASLRRTLLSAPHLPDDSCSSPPHPCVWGTAAPHCHQLHPTGLRQASSHQVTAIPLPGGPVLSTPFCLPGCAAASEHLNRQQLPGERELPPAVKAPQLFIRTGVCL</sequence>
<accession>A0AAV7VVT0</accession>
<evidence type="ECO:0000313" key="1">
    <source>
        <dbReference type="EMBL" id="KAJ1204891.1"/>
    </source>
</evidence>
<proteinExistence type="predicted"/>
<gene>
    <name evidence="1" type="ORF">NDU88_000326</name>
</gene>